<evidence type="ECO:0008006" key="3">
    <source>
        <dbReference type="Google" id="ProtNLM"/>
    </source>
</evidence>
<evidence type="ECO:0000313" key="1">
    <source>
        <dbReference type="EMBL" id="AEF94801.1"/>
    </source>
</evidence>
<dbReference type="RefSeq" id="WP_013810472.1">
    <property type="nucleotide sequence ID" value="NC_015565.1"/>
</dbReference>
<dbReference type="InterPro" id="IPR009078">
    <property type="entry name" value="Ferritin-like_SF"/>
</dbReference>
<proteinExistence type="predicted"/>
<protein>
    <recommendedName>
        <fullName evidence="3">Rubrerythrin diiron-binding domain-containing protein</fullName>
    </recommendedName>
</protein>
<organism evidence="1 2">
    <name type="scientific">Desulfotomaculum nigrificans (strain DSM 14880 / VKM B-2319 / CO-1-SRB)</name>
    <name type="common">Desulfotomaculum carboxydivorans</name>
    <dbReference type="NCBI Taxonomy" id="868595"/>
    <lineage>
        <taxon>Bacteria</taxon>
        <taxon>Bacillati</taxon>
        <taxon>Bacillota</taxon>
        <taxon>Clostridia</taxon>
        <taxon>Eubacteriales</taxon>
        <taxon>Desulfotomaculaceae</taxon>
        <taxon>Desulfotomaculum</taxon>
    </lineage>
</organism>
<reference evidence="1" key="1">
    <citation type="submission" date="2011-05" db="EMBL/GenBank/DDBJ databases">
        <title>Complete sequence of Desulfotomaculum carboxydivorans CO-1-SRB.</title>
        <authorList>
            <consortium name="US DOE Joint Genome Institute"/>
            <person name="Lucas S."/>
            <person name="Han J."/>
            <person name="Lapidus A."/>
            <person name="Cheng J.-F."/>
            <person name="Goodwin L."/>
            <person name="Pitluck S."/>
            <person name="Peters L."/>
            <person name="Mikhailova N."/>
            <person name="Lu M."/>
            <person name="Han C."/>
            <person name="Tapia R."/>
            <person name="Land M."/>
            <person name="Hauser L."/>
            <person name="Kyrpides N."/>
            <person name="Ivanova N."/>
            <person name="Pagani I."/>
            <person name="Stams A."/>
            <person name="Plugge C."/>
            <person name="Muyzer G."/>
            <person name="Kuever J."/>
            <person name="Parshina S."/>
            <person name="Ivanova A."/>
            <person name="Nazina T."/>
            <person name="Woyke T."/>
        </authorList>
    </citation>
    <scope>NUCLEOTIDE SEQUENCE [LARGE SCALE GENOMIC DNA]</scope>
    <source>
        <strain evidence="1">CO-1-SRB</strain>
    </source>
</reference>
<sequence>MDNLELLNDVLEDKIRNQIFYNESAIMVRNPEARQMLLKFRDEEMRHIEILQKEIAAIENKPFIVTQMLQKLKS</sequence>
<dbReference type="Gene3D" id="1.20.120.660">
    <property type="entry name" value="IL-4 antagonist (De novo design) like domain"/>
    <property type="match status" value="1"/>
</dbReference>
<dbReference type="HOGENOM" id="CLU_188984_0_0_9"/>
<name>F6B8V8_DESCC</name>
<dbReference type="STRING" id="868595.Desca_1960"/>
<dbReference type="eggNOG" id="ENOG5033EW1">
    <property type="taxonomic scope" value="Bacteria"/>
</dbReference>
<dbReference type="KEGG" id="dca:Desca_1960"/>
<evidence type="ECO:0000313" key="2">
    <source>
        <dbReference type="Proteomes" id="UP000009226"/>
    </source>
</evidence>
<dbReference type="SUPFAM" id="SSF47240">
    <property type="entry name" value="Ferritin-like"/>
    <property type="match status" value="1"/>
</dbReference>
<accession>F6B8V8</accession>
<dbReference type="EMBL" id="CP002736">
    <property type="protein sequence ID" value="AEF94801.1"/>
    <property type="molecule type" value="Genomic_DNA"/>
</dbReference>
<gene>
    <name evidence="1" type="ordered locus">Desca_1960</name>
</gene>
<dbReference type="Proteomes" id="UP000009226">
    <property type="component" value="Chromosome"/>
</dbReference>
<keyword evidence="2" id="KW-1185">Reference proteome</keyword>
<dbReference type="AlphaFoldDB" id="F6B8V8"/>